<evidence type="ECO:0000256" key="6">
    <source>
        <dbReference type="ARBA" id="ARBA00040165"/>
    </source>
</evidence>
<evidence type="ECO:0000256" key="4">
    <source>
        <dbReference type="ARBA" id="ARBA00023163"/>
    </source>
</evidence>
<accession>A0AAD5PZJ8</accession>
<keyword evidence="1" id="KW-0832">Ubl conjugation</keyword>
<feature type="domain" description="BZIP" evidence="9">
    <location>
        <begin position="63"/>
        <end position="119"/>
    </location>
</feature>
<keyword evidence="2" id="KW-0805">Transcription regulation</keyword>
<dbReference type="AlphaFoldDB" id="A0AAD5PZJ8"/>
<dbReference type="SUPFAM" id="SSF57959">
    <property type="entry name" value="Leucine zipper domain"/>
    <property type="match status" value="1"/>
</dbReference>
<dbReference type="CDD" id="cd14691">
    <property type="entry name" value="bZIP_XBP1"/>
    <property type="match status" value="1"/>
</dbReference>
<dbReference type="InterPro" id="IPR052470">
    <property type="entry name" value="ER_Stress-Reg_TF"/>
</dbReference>
<gene>
    <name evidence="10" type="ORF">GHT06_013029</name>
</gene>
<evidence type="ECO:0000256" key="2">
    <source>
        <dbReference type="ARBA" id="ARBA00023015"/>
    </source>
</evidence>
<dbReference type="Pfam" id="PF07716">
    <property type="entry name" value="bZIP_2"/>
    <property type="match status" value="1"/>
</dbReference>
<reference evidence="10 11" key="1">
    <citation type="submission" date="2022-05" db="EMBL/GenBank/DDBJ databases">
        <title>A multi-omics perspective on studying reproductive biology in Daphnia sinensis.</title>
        <authorList>
            <person name="Jia J."/>
        </authorList>
    </citation>
    <scope>NUCLEOTIDE SEQUENCE [LARGE SCALE GENOMIC DNA]</scope>
    <source>
        <strain evidence="10 11">WSL</strain>
    </source>
</reference>
<dbReference type="Gene3D" id="1.20.5.170">
    <property type="match status" value="1"/>
</dbReference>
<keyword evidence="5" id="KW-0539">Nucleus</keyword>
<name>A0AAD5PZJ8_9CRUS</name>
<dbReference type="EMBL" id="WJBH02000003">
    <property type="protein sequence ID" value="KAI9562064.1"/>
    <property type="molecule type" value="Genomic_DNA"/>
</dbReference>
<sequence length="352" mass="39320">MQIIVIQPGSQAALGLAQAHQIACSSSSSTGESSEVECEMNGEDNSRKQPARKRQRLDHMTEQEKFLRRKMKNRVAAQTARDKKKAKMDELEEIVSNLRAENNRLRAENQRLLAENARLTGNQLTGNHSIDVQEDLVSKSVERMYPVESAALINGPLPQGQGYIPSMVLKLLLHLMLVLQSPAVHLKSSKLKKFTMADIHIPEAPTIAIKEVEGKIDILNWLTKAVLESEDVDVDAKNLSCPTKSETAEFDLLQYVEASDDGANLDEKIIDSLMSFETQTIVDFSSELAKSFPEIRECNNDLLERAIECPASPFCKSEEIVDYVENTNSISGSPICEEDMQEPDWLSTWDCV</sequence>
<dbReference type="PANTHER" id="PTHR46542">
    <property type="entry name" value="X-BOX BINDING PROTEIN 1"/>
    <property type="match status" value="1"/>
</dbReference>
<keyword evidence="4" id="KW-0804">Transcription</keyword>
<evidence type="ECO:0000313" key="11">
    <source>
        <dbReference type="Proteomes" id="UP000820818"/>
    </source>
</evidence>
<dbReference type="PROSITE" id="PS50217">
    <property type="entry name" value="BZIP"/>
    <property type="match status" value="1"/>
</dbReference>
<dbReference type="GO" id="GO:0000977">
    <property type="term" value="F:RNA polymerase II transcription regulatory region sequence-specific DNA binding"/>
    <property type="evidence" value="ECO:0007669"/>
    <property type="project" value="TreeGrafter"/>
</dbReference>
<comment type="caution">
    <text evidence="10">The sequence shown here is derived from an EMBL/GenBank/DDBJ whole genome shotgun (WGS) entry which is preliminary data.</text>
</comment>
<proteinExistence type="predicted"/>
<dbReference type="InterPro" id="IPR046347">
    <property type="entry name" value="bZIP_sf"/>
</dbReference>
<keyword evidence="11" id="KW-1185">Reference proteome</keyword>
<dbReference type="GO" id="GO:0005634">
    <property type="term" value="C:nucleus"/>
    <property type="evidence" value="ECO:0007669"/>
    <property type="project" value="TreeGrafter"/>
</dbReference>
<feature type="coiled-coil region" evidence="7">
    <location>
        <begin position="74"/>
        <end position="122"/>
    </location>
</feature>
<dbReference type="PANTHER" id="PTHR46542:SF1">
    <property type="entry name" value="X-BOX BINDING PROTEIN 1"/>
    <property type="match status" value="1"/>
</dbReference>
<dbReference type="SMART" id="SM00338">
    <property type="entry name" value="BRLZ"/>
    <property type="match status" value="1"/>
</dbReference>
<feature type="region of interest" description="Disordered" evidence="8">
    <location>
        <begin position="26"/>
        <end position="59"/>
    </location>
</feature>
<dbReference type="PROSITE" id="PS00036">
    <property type="entry name" value="BZIP_BASIC"/>
    <property type="match status" value="1"/>
</dbReference>
<organism evidence="10 11">
    <name type="scientific">Daphnia sinensis</name>
    <dbReference type="NCBI Taxonomy" id="1820382"/>
    <lineage>
        <taxon>Eukaryota</taxon>
        <taxon>Metazoa</taxon>
        <taxon>Ecdysozoa</taxon>
        <taxon>Arthropoda</taxon>
        <taxon>Crustacea</taxon>
        <taxon>Branchiopoda</taxon>
        <taxon>Diplostraca</taxon>
        <taxon>Cladocera</taxon>
        <taxon>Anomopoda</taxon>
        <taxon>Daphniidae</taxon>
        <taxon>Daphnia</taxon>
        <taxon>Daphnia similis group</taxon>
    </lineage>
</organism>
<keyword evidence="3" id="KW-0238">DNA-binding</keyword>
<protein>
    <recommendedName>
        <fullName evidence="6">X-box-binding protein 1</fullName>
    </recommendedName>
</protein>
<dbReference type="Proteomes" id="UP000820818">
    <property type="component" value="Linkage Group LG3"/>
</dbReference>
<evidence type="ECO:0000256" key="3">
    <source>
        <dbReference type="ARBA" id="ARBA00023125"/>
    </source>
</evidence>
<evidence type="ECO:0000256" key="5">
    <source>
        <dbReference type="ARBA" id="ARBA00023242"/>
    </source>
</evidence>
<dbReference type="GO" id="GO:0000981">
    <property type="term" value="F:DNA-binding transcription factor activity, RNA polymerase II-specific"/>
    <property type="evidence" value="ECO:0007669"/>
    <property type="project" value="TreeGrafter"/>
</dbReference>
<evidence type="ECO:0000256" key="8">
    <source>
        <dbReference type="SAM" id="MobiDB-lite"/>
    </source>
</evidence>
<evidence type="ECO:0000256" key="7">
    <source>
        <dbReference type="SAM" id="Coils"/>
    </source>
</evidence>
<evidence type="ECO:0000256" key="1">
    <source>
        <dbReference type="ARBA" id="ARBA00022843"/>
    </source>
</evidence>
<evidence type="ECO:0000259" key="9">
    <source>
        <dbReference type="PROSITE" id="PS50217"/>
    </source>
</evidence>
<dbReference type="InterPro" id="IPR004827">
    <property type="entry name" value="bZIP"/>
</dbReference>
<evidence type="ECO:0000313" key="10">
    <source>
        <dbReference type="EMBL" id="KAI9562064.1"/>
    </source>
</evidence>
<keyword evidence="7" id="KW-0175">Coiled coil</keyword>